<accession>A0A9W2UUD0</accession>
<dbReference type="Proteomes" id="UP001165780">
    <property type="component" value="Unplaced"/>
</dbReference>
<dbReference type="CTD" id="100289187"/>
<reference evidence="4" key="1">
    <citation type="submission" date="2025-08" db="UniProtKB">
        <authorList>
            <consortium name="RefSeq"/>
        </authorList>
    </citation>
    <scope>IDENTIFICATION</scope>
    <source>
        <tissue evidence="4">Whole blood</tissue>
    </source>
</reference>
<evidence type="ECO:0000313" key="4">
    <source>
        <dbReference type="RefSeq" id="XP_053749785.1"/>
    </source>
</evidence>
<proteinExistence type="predicted"/>
<gene>
    <name evidence="4" type="primary">TMEM225B</name>
</gene>
<name>A0A9W2UUD0_PANPR</name>
<keyword evidence="2 4" id="KW-0812">Transmembrane</keyword>
<dbReference type="PANTHER" id="PTHR36477:SF2">
    <property type="entry name" value="TRANSMEMBRANE PROTEIN 225B"/>
    <property type="match status" value="1"/>
</dbReference>
<sequence>MGRPVMLTLEDKDMKGFTWAIAPALTSLGYLLILLVSIFPFWVRLVNEESHEVFFSGLFENCFHIKCWKPRPLSGSAGLCPLSRVRCPAAAQPPLPHSVHHSRPRFPAVRSCPVFPHHLHPGVLCISAVSEDPEAQFGVSLHQLPHRLAKALPWEAPITWRRWNAHSGKIRGQCLPGLVAACPGDPESEDEAQPPQVLGAVALLRSGLCHPSVHSGWCHLPLSRSSLPSLPFVAQFPEYPGDPRGHTPGEYGESGRRPELNTKGDTAEGRNNYLVRESVLRRRQLCECVCGGVSGNQFLLLLVSFLSVRSMFHFPTLTVIPFCLYLQFVKTFF</sequence>
<keyword evidence="3" id="KW-1185">Reference proteome</keyword>
<feature type="region of interest" description="Disordered" evidence="1">
    <location>
        <begin position="242"/>
        <end position="267"/>
    </location>
</feature>
<keyword evidence="2" id="KW-0472">Membrane</keyword>
<dbReference type="InterPro" id="IPR033542">
    <property type="entry name" value="TM225"/>
</dbReference>
<evidence type="ECO:0000256" key="1">
    <source>
        <dbReference type="SAM" id="MobiDB-lite"/>
    </source>
</evidence>
<dbReference type="PANTHER" id="PTHR36477">
    <property type="entry name" value="TRANSMEMBRANE PROTEIN 225"/>
    <property type="match status" value="1"/>
</dbReference>
<dbReference type="AlphaFoldDB" id="A0A9W2UUD0"/>
<feature type="transmembrane region" description="Helical" evidence="2">
    <location>
        <begin position="20"/>
        <end position="43"/>
    </location>
</feature>
<evidence type="ECO:0000256" key="2">
    <source>
        <dbReference type="SAM" id="Phobius"/>
    </source>
</evidence>
<protein>
    <submittedName>
        <fullName evidence="4">Transmembrane protein 225B isoform X1</fullName>
    </submittedName>
</protein>
<dbReference type="RefSeq" id="XP_053749785.1">
    <property type="nucleotide sequence ID" value="XM_053893810.1"/>
</dbReference>
<evidence type="ECO:0000313" key="3">
    <source>
        <dbReference type="Proteomes" id="UP001165780"/>
    </source>
</evidence>
<keyword evidence="2" id="KW-1133">Transmembrane helix</keyword>
<organism evidence="3 4">
    <name type="scientific">Panthera pardus</name>
    <name type="common">Leopard</name>
    <name type="synonym">Felis pardus</name>
    <dbReference type="NCBI Taxonomy" id="9691"/>
    <lineage>
        <taxon>Eukaryota</taxon>
        <taxon>Metazoa</taxon>
        <taxon>Chordata</taxon>
        <taxon>Craniata</taxon>
        <taxon>Vertebrata</taxon>
        <taxon>Euteleostomi</taxon>
        <taxon>Mammalia</taxon>
        <taxon>Eutheria</taxon>
        <taxon>Laurasiatheria</taxon>
        <taxon>Carnivora</taxon>
        <taxon>Feliformia</taxon>
        <taxon>Felidae</taxon>
        <taxon>Pantherinae</taxon>
        <taxon>Panthera</taxon>
    </lineage>
</organism>
<dbReference type="GeneID" id="109251254"/>